<name>A0A068RYG4_9FUNG</name>
<dbReference type="AlphaFoldDB" id="A0A068RYG4"/>
<dbReference type="EMBL" id="CBTN010000025">
    <property type="protein sequence ID" value="CDH54800.1"/>
    <property type="molecule type" value="Genomic_DNA"/>
</dbReference>
<protein>
    <submittedName>
        <fullName evidence="1">Uncharacterized protein</fullName>
    </submittedName>
</protein>
<reference evidence="1" key="1">
    <citation type="submission" date="2013-08" db="EMBL/GenBank/DDBJ databases">
        <title>Gene expansion shapes genome architecture in the human pathogen Lichtheimia corymbifera: an evolutionary genomics analysis in the ancient terrestrial Mucorales (Mucoromycotina).</title>
        <authorList>
            <person name="Schwartze V.U."/>
            <person name="Winter S."/>
            <person name="Shelest E."/>
            <person name="Marcet-Houben M."/>
            <person name="Horn F."/>
            <person name="Wehner S."/>
            <person name="Hoffmann K."/>
            <person name="Riege K."/>
            <person name="Sammeth M."/>
            <person name="Nowrousian M."/>
            <person name="Valiante V."/>
            <person name="Linde J."/>
            <person name="Jacobsen I.D."/>
            <person name="Marz M."/>
            <person name="Brakhage A.A."/>
            <person name="Gabaldon T."/>
            <person name="Bocker S."/>
            <person name="Voigt K."/>
        </authorList>
    </citation>
    <scope>NUCLEOTIDE SEQUENCE [LARGE SCALE GENOMIC DNA]</scope>
    <source>
        <strain evidence="1">FSU 9682</strain>
    </source>
</reference>
<dbReference type="VEuPathDB" id="FungiDB:LCOR_06017.1"/>
<dbReference type="Proteomes" id="UP000027586">
    <property type="component" value="Unassembled WGS sequence"/>
</dbReference>
<comment type="caution">
    <text evidence="1">The sequence shown here is derived from an EMBL/GenBank/DDBJ whole genome shotgun (WGS) entry which is preliminary data.</text>
</comment>
<keyword evidence="2" id="KW-1185">Reference proteome</keyword>
<sequence length="71" mass="8164">MIITSSSTYDTHHCPTAHCYRGFVLQFAHRSSIQRAISDCRLYPPSSTHQHKHFSAMHGLYHNLIGLRQRG</sequence>
<evidence type="ECO:0000313" key="2">
    <source>
        <dbReference type="Proteomes" id="UP000027586"/>
    </source>
</evidence>
<accession>A0A068RYG4</accession>
<gene>
    <name evidence="1" type="ORF">LCOR_06017.1</name>
</gene>
<organism evidence="1 2">
    <name type="scientific">Lichtheimia corymbifera JMRC:FSU:9682</name>
    <dbReference type="NCBI Taxonomy" id="1263082"/>
    <lineage>
        <taxon>Eukaryota</taxon>
        <taxon>Fungi</taxon>
        <taxon>Fungi incertae sedis</taxon>
        <taxon>Mucoromycota</taxon>
        <taxon>Mucoromycotina</taxon>
        <taxon>Mucoromycetes</taxon>
        <taxon>Mucorales</taxon>
        <taxon>Lichtheimiaceae</taxon>
        <taxon>Lichtheimia</taxon>
    </lineage>
</organism>
<proteinExistence type="predicted"/>
<evidence type="ECO:0000313" key="1">
    <source>
        <dbReference type="EMBL" id="CDH54800.1"/>
    </source>
</evidence>